<feature type="region of interest" description="Disordered" evidence="6">
    <location>
        <begin position="279"/>
        <end position="315"/>
    </location>
</feature>
<dbReference type="PANTHER" id="PTHR13383">
    <property type="entry name" value="RIBONUCLEASE H2 SUBUNIT B"/>
    <property type="match status" value="1"/>
</dbReference>
<evidence type="ECO:0000313" key="9">
    <source>
        <dbReference type="EMBL" id="KAL1836931.1"/>
    </source>
</evidence>
<gene>
    <name evidence="9" type="ORF">VTJ49DRAFT_4492</name>
</gene>
<feature type="domain" description="Rnh202 triple barrel" evidence="8">
    <location>
        <begin position="46"/>
        <end position="130"/>
    </location>
</feature>
<evidence type="ECO:0000256" key="1">
    <source>
        <dbReference type="ARBA" id="ARBA00004123"/>
    </source>
</evidence>
<evidence type="ECO:0000256" key="4">
    <source>
        <dbReference type="ARBA" id="ARBA00024778"/>
    </source>
</evidence>
<dbReference type="CDD" id="cd09270">
    <property type="entry name" value="RNase_H2-B"/>
    <property type="match status" value="1"/>
</dbReference>
<dbReference type="InterPro" id="IPR040456">
    <property type="entry name" value="RNase_H2_suB"/>
</dbReference>
<comment type="subcellular location">
    <subcellularLocation>
        <location evidence="1">Nucleus</location>
    </subcellularLocation>
</comment>
<keyword evidence="3" id="KW-0539">Nucleus</keyword>
<evidence type="ECO:0000259" key="7">
    <source>
        <dbReference type="Pfam" id="PF09468"/>
    </source>
</evidence>
<comment type="caution">
    <text evidence="9">The sequence shown here is derived from an EMBL/GenBank/DDBJ whole genome shotgun (WGS) entry which is preliminary data.</text>
</comment>
<feature type="region of interest" description="Disordered" evidence="6">
    <location>
        <begin position="1"/>
        <end position="40"/>
    </location>
</feature>
<reference evidence="9 10" key="1">
    <citation type="journal article" date="2024" name="Commun. Biol.">
        <title>Comparative genomic analysis of thermophilic fungi reveals convergent evolutionary adaptations and gene losses.</title>
        <authorList>
            <person name="Steindorff A.S."/>
            <person name="Aguilar-Pontes M.V."/>
            <person name="Robinson A.J."/>
            <person name="Andreopoulos B."/>
            <person name="LaButti K."/>
            <person name="Kuo A."/>
            <person name="Mondo S."/>
            <person name="Riley R."/>
            <person name="Otillar R."/>
            <person name="Haridas S."/>
            <person name="Lipzen A."/>
            <person name="Grimwood J."/>
            <person name="Schmutz J."/>
            <person name="Clum A."/>
            <person name="Reid I.D."/>
            <person name="Moisan M.C."/>
            <person name="Butler G."/>
            <person name="Nguyen T.T.M."/>
            <person name="Dewar K."/>
            <person name="Conant G."/>
            <person name="Drula E."/>
            <person name="Henrissat B."/>
            <person name="Hansel C."/>
            <person name="Singer S."/>
            <person name="Hutchinson M.I."/>
            <person name="de Vries R.P."/>
            <person name="Natvig D.O."/>
            <person name="Powell A.J."/>
            <person name="Tsang A."/>
            <person name="Grigoriev I.V."/>
        </authorList>
    </citation>
    <scope>NUCLEOTIDE SEQUENCE [LARGE SCALE GENOMIC DNA]</scope>
    <source>
        <strain evidence="9 10">CBS 620.91</strain>
    </source>
</reference>
<evidence type="ECO:0000313" key="10">
    <source>
        <dbReference type="Proteomes" id="UP001583172"/>
    </source>
</evidence>
<feature type="domain" description="Ribonuclease H2 subunit B wHTH" evidence="7">
    <location>
        <begin position="133"/>
        <end position="377"/>
    </location>
</feature>
<sequence>MARTRSGKGASAKGQGDEKSNAATSSSSSSSVYTLSETSNPPKLFILPKTASPAARIITLQHPRCNRPARFLVCPKAGFFEFTAITPPKSAPRSWLLSPVSPADTNASGDAKQPAQITQSPALYLATPYDPLFLLLPALFASDAQSSSSSETKSKKRMFLSLDDHLDAVPVPSDPSSDSPNESSNHLAALLTTSPTLRRLAESRLRAVCDVVRAGDEDMFRVNEAKLLGELLGKARRMIGADGEDEQQGEKKRRLPASMEERFVRRALEAPVLGVKIARGGTSTTTMEEGSGSGAATPLSGGGDSQASDSSVETVMSAESVATSVSAVTAATSVAPEDENVISAITASDEVVSLQRLRVAFDFILSSCVPPSVAELLRAELTKGTASEAVDFTPLDDYLTRLTKLRQEAAAARSADFSRKREADEEADERAEKKRKKEAEEKAKKQNMSRGVKNLMKVDTKGMKKMSDFFKPKGA</sequence>
<organism evidence="9 10">
    <name type="scientific">Humicola insolens</name>
    <name type="common">Soft-rot fungus</name>
    <dbReference type="NCBI Taxonomy" id="85995"/>
    <lineage>
        <taxon>Eukaryota</taxon>
        <taxon>Fungi</taxon>
        <taxon>Dikarya</taxon>
        <taxon>Ascomycota</taxon>
        <taxon>Pezizomycotina</taxon>
        <taxon>Sordariomycetes</taxon>
        <taxon>Sordariomycetidae</taxon>
        <taxon>Sordariales</taxon>
        <taxon>Chaetomiaceae</taxon>
        <taxon>Mycothermus</taxon>
    </lineage>
</organism>
<dbReference type="Proteomes" id="UP001583172">
    <property type="component" value="Unassembled WGS sequence"/>
</dbReference>
<protein>
    <recommendedName>
        <fullName evidence="2">Ribonuclease H2 subunit B</fullName>
    </recommendedName>
    <alternativeName>
        <fullName evidence="5">Ribonuclease HI subunit B</fullName>
    </alternativeName>
</protein>
<dbReference type="Pfam" id="PF09468">
    <property type="entry name" value="RNase_H2-Ydr279"/>
    <property type="match status" value="1"/>
</dbReference>
<dbReference type="Pfam" id="PF17745">
    <property type="entry name" value="Ydr279_N"/>
    <property type="match status" value="1"/>
</dbReference>
<evidence type="ECO:0000256" key="6">
    <source>
        <dbReference type="SAM" id="MobiDB-lite"/>
    </source>
</evidence>
<keyword evidence="10" id="KW-1185">Reference proteome</keyword>
<accession>A0ABR3V5D5</accession>
<dbReference type="InterPro" id="IPR019024">
    <property type="entry name" value="RNase_H2_suB_wHTH"/>
</dbReference>
<name>A0ABR3V5D5_HUMIN</name>
<comment type="function">
    <text evidence="4">Non catalytic subunit of RNase H2, an endonuclease that specifically degrades the RNA of RNA:DNA hybrids. Participates in DNA replication, possibly by mediating the removal of lagging-strand Okazaki fragment RNA primers during DNA replication. Mediates the excision of single ribonucleotides from DNA:RNA duplexes.</text>
</comment>
<dbReference type="Gene3D" id="1.10.20.120">
    <property type="match status" value="1"/>
</dbReference>
<evidence type="ECO:0000256" key="3">
    <source>
        <dbReference type="ARBA" id="ARBA00023242"/>
    </source>
</evidence>
<feature type="compositionally biased region" description="Low complexity" evidence="6">
    <location>
        <begin position="305"/>
        <end position="315"/>
    </location>
</feature>
<dbReference type="InterPro" id="IPR041195">
    <property type="entry name" value="Rnh202_N"/>
</dbReference>
<dbReference type="EMBL" id="JAZGSY010000348">
    <property type="protein sequence ID" value="KAL1836931.1"/>
    <property type="molecule type" value="Genomic_DNA"/>
</dbReference>
<dbReference type="PANTHER" id="PTHR13383:SF11">
    <property type="entry name" value="RIBONUCLEASE H2 SUBUNIT B"/>
    <property type="match status" value="1"/>
</dbReference>
<proteinExistence type="predicted"/>
<feature type="region of interest" description="Disordered" evidence="6">
    <location>
        <begin position="413"/>
        <end position="475"/>
    </location>
</feature>
<feature type="compositionally biased region" description="Basic and acidic residues" evidence="6">
    <location>
        <begin position="456"/>
        <end position="475"/>
    </location>
</feature>
<evidence type="ECO:0000256" key="2">
    <source>
        <dbReference type="ARBA" id="ARBA00019062"/>
    </source>
</evidence>
<evidence type="ECO:0000259" key="8">
    <source>
        <dbReference type="Pfam" id="PF17745"/>
    </source>
</evidence>
<feature type="compositionally biased region" description="Low complexity" evidence="6">
    <location>
        <begin position="280"/>
        <end position="290"/>
    </location>
</feature>
<evidence type="ECO:0000256" key="5">
    <source>
        <dbReference type="ARBA" id="ARBA00033464"/>
    </source>
</evidence>